<dbReference type="PROSITE" id="PS50943">
    <property type="entry name" value="HTH_CROC1"/>
    <property type="match status" value="1"/>
</dbReference>
<protein>
    <submittedName>
        <fullName evidence="5">Helix-turn-helix domain-containing protein</fullName>
    </submittedName>
</protein>
<sequence length="112" mass="12950">MSELIRQIGQRIRNYRVQKGFSQERLAELSGCHPTYIGQIERGEKNATLESIEKISSALKIPLSTLFEKLEPQNASQSIPLQCYELLLAQSKEEQEQLFHILSSIIKYREEK</sequence>
<gene>
    <name evidence="5" type="ORF">NE695_13855</name>
</gene>
<evidence type="ECO:0000313" key="5">
    <source>
        <dbReference type="EMBL" id="MCQ4840995.1"/>
    </source>
</evidence>
<evidence type="ECO:0000256" key="2">
    <source>
        <dbReference type="ARBA" id="ARBA00023125"/>
    </source>
</evidence>
<proteinExistence type="predicted"/>
<comment type="caution">
    <text evidence="5">The sequence shown here is derived from an EMBL/GenBank/DDBJ whole genome shotgun (WGS) entry which is preliminary data.</text>
</comment>
<dbReference type="PANTHER" id="PTHR46797">
    <property type="entry name" value="HTH-TYPE TRANSCRIPTIONAL REGULATOR"/>
    <property type="match status" value="1"/>
</dbReference>
<evidence type="ECO:0000313" key="6">
    <source>
        <dbReference type="Proteomes" id="UP001524473"/>
    </source>
</evidence>
<dbReference type="CDD" id="cd00093">
    <property type="entry name" value="HTH_XRE"/>
    <property type="match status" value="1"/>
</dbReference>
<feature type="domain" description="HTH cro/C1-type" evidence="4">
    <location>
        <begin position="12"/>
        <end position="66"/>
    </location>
</feature>
<dbReference type="SUPFAM" id="SSF47413">
    <property type="entry name" value="lambda repressor-like DNA-binding domains"/>
    <property type="match status" value="1"/>
</dbReference>
<evidence type="ECO:0000259" key="4">
    <source>
        <dbReference type="PROSITE" id="PS50943"/>
    </source>
</evidence>
<dbReference type="Gene3D" id="1.10.260.40">
    <property type="entry name" value="lambda repressor-like DNA-binding domains"/>
    <property type="match status" value="1"/>
</dbReference>
<keyword evidence="1" id="KW-0805">Transcription regulation</keyword>
<reference evidence="5 6" key="1">
    <citation type="submission" date="2022-06" db="EMBL/GenBank/DDBJ databases">
        <title>Isolation of gut microbiota from human fecal samples.</title>
        <authorList>
            <person name="Pamer E.G."/>
            <person name="Barat B."/>
            <person name="Waligurski E."/>
            <person name="Medina S."/>
            <person name="Paddock L."/>
            <person name="Mostad J."/>
        </authorList>
    </citation>
    <scope>NUCLEOTIDE SEQUENCE [LARGE SCALE GENOMIC DNA]</scope>
    <source>
        <strain evidence="5 6">DFI.9.73</strain>
    </source>
</reference>
<dbReference type="EMBL" id="JANFZH010000034">
    <property type="protein sequence ID" value="MCQ4840995.1"/>
    <property type="molecule type" value="Genomic_DNA"/>
</dbReference>
<name>A0ABT1S2G9_9FIRM</name>
<dbReference type="Proteomes" id="UP001524473">
    <property type="component" value="Unassembled WGS sequence"/>
</dbReference>
<keyword evidence="2" id="KW-0238">DNA-binding</keyword>
<dbReference type="RefSeq" id="WP_412269625.1">
    <property type="nucleotide sequence ID" value="NZ_JBKUZK010000011.1"/>
</dbReference>
<keyword evidence="6" id="KW-1185">Reference proteome</keyword>
<dbReference type="InterPro" id="IPR010982">
    <property type="entry name" value="Lambda_DNA-bd_dom_sf"/>
</dbReference>
<organism evidence="5 6">
    <name type="scientific">Neglectibacter timonensis</name>
    <dbReference type="NCBI Taxonomy" id="1776382"/>
    <lineage>
        <taxon>Bacteria</taxon>
        <taxon>Bacillati</taxon>
        <taxon>Bacillota</taxon>
        <taxon>Clostridia</taxon>
        <taxon>Eubacteriales</taxon>
        <taxon>Oscillospiraceae</taxon>
        <taxon>Neglectibacter</taxon>
    </lineage>
</organism>
<dbReference type="InterPro" id="IPR050807">
    <property type="entry name" value="TransReg_Diox_bact_type"/>
</dbReference>
<dbReference type="InterPro" id="IPR001387">
    <property type="entry name" value="Cro/C1-type_HTH"/>
</dbReference>
<accession>A0ABT1S2G9</accession>
<evidence type="ECO:0000256" key="1">
    <source>
        <dbReference type="ARBA" id="ARBA00023015"/>
    </source>
</evidence>
<evidence type="ECO:0000256" key="3">
    <source>
        <dbReference type="ARBA" id="ARBA00023163"/>
    </source>
</evidence>
<dbReference type="Pfam" id="PF01381">
    <property type="entry name" value="HTH_3"/>
    <property type="match status" value="1"/>
</dbReference>
<dbReference type="PANTHER" id="PTHR46797:SF23">
    <property type="entry name" value="HTH-TYPE TRANSCRIPTIONAL REGULATOR SUTR"/>
    <property type="match status" value="1"/>
</dbReference>
<dbReference type="SMART" id="SM00530">
    <property type="entry name" value="HTH_XRE"/>
    <property type="match status" value="1"/>
</dbReference>
<keyword evidence="3" id="KW-0804">Transcription</keyword>